<dbReference type="AlphaFoldDB" id="A0A8T4IHY0"/>
<dbReference type="InterPro" id="IPR012997">
    <property type="entry name" value="RplA"/>
</dbReference>
<accession>A0A8T4IHY0</accession>
<evidence type="ECO:0000256" key="1">
    <source>
        <dbReference type="ARBA" id="ARBA00023239"/>
    </source>
</evidence>
<comment type="caution">
    <text evidence="7">The sequence shown here is derived from an EMBL/GenBank/DDBJ whole genome shotgun (WGS) entry which is preliminary data.</text>
</comment>
<keyword evidence="3" id="KW-0449">Lipoprotein</keyword>
<gene>
    <name evidence="3" type="primary">rlpA</name>
    <name evidence="7" type="ORF">J7S20_14170</name>
</gene>
<name>A0A8T4IHY0_9SPHN</name>
<keyword evidence="2 3" id="KW-0961">Cell wall biogenesis/degradation</keyword>
<keyword evidence="3" id="KW-0564">Palmitate</keyword>
<protein>
    <recommendedName>
        <fullName evidence="3">Endolytic peptidoglycan transglycosylase RlpA</fullName>
        <ecNumber evidence="3">4.2.2.-</ecNumber>
    </recommendedName>
</protein>
<comment type="function">
    <text evidence="3">Lytic transglycosylase with a strong preference for naked glycan strands that lack stem peptides.</text>
</comment>
<dbReference type="PANTHER" id="PTHR34183:SF1">
    <property type="entry name" value="ENDOLYTIC PEPTIDOGLYCAN TRANSGLYCOSYLASE RLPA"/>
    <property type="match status" value="1"/>
</dbReference>
<dbReference type="PANTHER" id="PTHR34183">
    <property type="entry name" value="ENDOLYTIC PEPTIDOGLYCAN TRANSGLYCOSYLASE RLPA"/>
    <property type="match status" value="1"/>
</dbReference>
<keyword evidence="8" id="KW-1185">Reference proteome</keyword>
<evidence type="ECO:0000313" key="7">
    <source>
        <dbReference type="EMBL" id="MBR0553652.1"/>
    </source>
</evidence>
<comment type="similarity">
    <text evidence="3 4">Belongs to the RlpA family.</text>
</comment>
<evidence type="ECO:0000256" key="2">
    <source>
        <dbReference type="ARBA" id="ARBA00023316"/>
    </source>
</evidence>
<evidence type="ECO:0000313" key="8">
    <source>
        <dbReference type="Proteomes" id="UP000676996"/>
    </source>
</evidence>
<dbReference type="GO" id="GO:0008932">
    <property type="term" value="F:lytic endotransglycosylase activity"/>
    <property type="evidence" value="ECO:0007669"/>
    <property type="project" value="UniProtKB-UniRule"/>
</dbReference>
<evidence type="ECO:0000256" key="3">
    <source>
        <dbReference type="HAMAP-Rule" id="MF_02071"/>
    </source>
</evidence>
<evidence type="ECO:0000256" key="5">
    <source>
        <dbReference type="SAM" id="MobiDB-lite"/>
    </source>
</evidence>
<feature type="region of interest" description="Disordered" evidence="5">
    <location>
        <begin position="160"/>
        <end position="179"/>
    </location>
</feature>
<evidence type="ECO:0000259" key="6">
    <source>
        <dbReference type="Pfam" id="PF03330"/>
    </source>
</evidence>
<dbReference type="SUPFAM" id="SSF50685">
    <property type="entry name" value="Barwin-like endoglucanases"/>
    <property type="match status" value="1"/>
</dbReference>
<feature type="compositionally biased region" description="Basic and acidic residues" evidence="5">
    <location>
        <begin position="160"/>
        <end position="176"/>
    </location>
</feature>
<dbReference type="EC" id="4.2.2.-" evidence="3"/>
<dbReference type="GO" id="GO:0071555">
    <property type="term" value="P:cell wall organization"/>
    <property type="evidence" value="ECO:0007669"/>
    <property type="project" value="UniProtKB-KW"/>
</dbReference>
<dbReference type="Gene3D" id="2.40.40.10">
    <property type="entry name" value="RlpA-like domain"/>
    <property type="match status" value="1"/>
</dbReference>
<dbReference type="InterPro" id="IPR034718">
    <property type="entry name" value="RlpA"/>
</dbReference>
<dbReference type="InterPro" id="IPR009009">
    <property type="entry name" value="RlpA-like_DPBB"/>
</dbReference>
<dbReference type="CDD" id="cd22268">
    <property type="entry name" value="DPBB_RlpA-like"/>
    <property type="match status" value="1"/>
</dbReference>
<dbReference type="NCBIfam" id="TIGR00413">
    <property type="entry name" value="rlpA"/>
    <property type="match status" value="1"/>
</dbReference>
<dbReference type="InterPro" id="IPR036908">
    <property type="entry name" value="RlpA-like_sf"/>
</dbReference>
<dbReference type="GO" id="GO:0005886">
    <property type="term" value="C:plasma membrane"/>
    <property type="evidence" value="ECO:0007669"/>
    <property type="project" value="UniProtKB-SubCell"/>
</dbReference>
<keyword evidence="3" id="KW-0472">Membrane</keyword>
<dbReference type="GO" id="GO:0000270">
    <property type="term" value="P:peptidoglycan metabolic process"/>
    <property type="evidence" value="ECO:0007669"/>
    <property type="project" value="UniProtKB-UniRule"/>
</dbReference>
<feature type="domain" description="RlpA-like protein double-psi beta-barrel" evidence="6">
    <location>
        <begin position="67"/>
        <end position="153"/>
    </location>
</feature>
<proteinExistence type="inferred from homology"/>
<dbReference type="Proteomes" id="UP000676996">
    <property type="component" value="Unassembled WGS sequence"/>
</dbReference>
<comment type="subcellular location">
    <subcellularLocation>
        <location evidence="3">Cell membrane</location>
        <topology evidence="3">Lipid-anchor</topology>
    </subcellularLocation>
</comment>
<dbReference type="EMBL" id="JAGRQC010000004">
    <property type="protein sequence ID" value="MBR0553652.1"/>
    <property type="molecule type" value="Genomic_DNA"/>
</dbReference>
<dbReference type="PROSITE" id="PS51257">
    <property type="entry name" value="PROKAR_LIPOPROTEIN"/>
    <property type="match status" value="1"/>
</dbReference>
<sequence>MAGAKATGRRALRGRWSGAVAAALALSACAGRDYKPVTDHPVKIGSAYTVRGKTYVPHVDPEYDVLGYASWYGNESGDMTANGEKFRPDWVTAAHKTLPLPTYAEVTDLDTGKSIIVRINDRGPFARGRILDLSKGAARELGILDKGYAPVRVRRVEPSAKDRERLRDGDRAKEPPRISPRVLANLRAQLAAGVRAGIVEAP</sequence>
<dbReference type="HAMAP" id="MF_02071">
    <property type="entry name" value="RlpA"/>
    <property type="match status" value="1"/>
</dbReference>
<keyword evidence="3" id="KW-1003">Cell membrane</keyword>
<keyword evidence="1 3" id="KW-0456">Lyase</keyword>
<dbReference type="GO" id="GO:0009279">
    <property type="term" value="C:cell outer membrane"/>
    <property type="evidence" value="ECO:0007669"/>
    <property type="project" value="TreeGrafter"/>
</dbReference>
<dbReference type="Pfam" id="PF03330">
    <property type="entry name" value="DPBB_1"/>
    <property type="match status" value="1"/>
</dbReference>
<dbReference type="RefSeq" id="WP_284054896.1">
    <property type="nucleotide sequence ID" value="NZ_JAGRQC010000004.1"/>
</dbReference>
<evidence type="ECO:0000256" key="4">
    <source>
        <dbReference type="RuleBase" id="RU003495"/>
    </source>
</evidence>
<reference evidence="7" key="1">
    <citation type="submission" date="2021-04" db="EMBL/GenBank/DDBJ databases">
        <title>Ouciella asimina sp. nov., isolated from the surface seawater in the hydrothermal field of Okinawa Trough.</title>
        <authorList>
            <person name="Shuang W."/>
        </authorList>
    </citation>
    <scope>NUCLEOTIDE SEQUENCE</scope>
    <source>
        <strain evidence="7">LXI357</strain>
    </source>
</reference>
<organism evidence="7 8">
    <name type="scientific">Stakelama marina</name>
    <dbReference type="NCBI Taxonomy" id="2826939"/>
    <lineage>
        <taxon>Bacteria</taxon>
        <taxon>Pseudomonadati</taxon>
        <taxon>Pseudomonadota</taxon>
        <taxon>Alphaproteobacteria</taxon>
        <taxon>Sphingomonadales</taxon>
        <taxon>Sphingomonadaceae</taxon>
        <taxon>Stakelama</taxon>
    </lineage>
</organism>